<evidence type="ECO:0000313" key="1">
    <source>
        <dbReference type="EMBL" id="CAF3843419.1"/>
    </source>
</evidence>
<dbReference type="Proteomes" id="UP000663842">
    <property type="component" value="Unassembled WGS sequence"/>
</dbReference>
<dbReference type="AlphaFoldDB" id="A0A819E2K1"/>
<reference evidence="1" key="1">
    <citation type="submission" date="2021-02" db="EMBL/GenBank/DDBJ databases">
        <authorList>
            <person name="Nowell W R."/>
        </authorList>
    </citation>
    <scope>NUCLEOTIDE SEQUENCE</scope>
</reference>
<comment type="caution">
    <text evidence="1">The sequence shown here is derived from an EMBL/GenBank/DDBJ whole genome shotgun (WGS) entry which is preliminary data.</text>
</comment>
<sequence length="628" mass="72228">MCIELFPSIWSVENEVNDDPVYSDSIDLKDLNEVKITSVKREPPQSMKVGISAVKSAVRFFKNVIQLPINCFSISDLTYNRIFYNYKRDNIDVKAILSNLEKKCLLKHGKFLKVGSRSIDSWIKILSVPTNDEEIHVFRNELNNNYQLGLDKYIDLYKSGTDHKSSLSETKFTTDSITQEIPQAESAISFASSIIFSVHNSSVAISIPVDVFQDIIDSTDHNPINLRTTCLNTTDSIEIIQQMNFSPILYLEILMDNNENVFHEYIIQDCLSDLISQVANLVKVNDVTVIGGTASEDQNQNYALHETVSKSLEFINLLMSDNLDKILLTNPKISRPYLQDVSLGIGSFCRNDSPGISYGISILKQKPYSDLEIIINEDNVMDPIKNVVMCSLNNVNSIDDNVIFLISLNRKIPLKHLNLMYCLNSKIHEFVSTNMRALKIFAHHIMIQSRHCYYSTWTKMHSQIKNQPMLERRLFENIWLIYSFALLKIFLSRIEEMEIPLNISNRAQRNSYFITQLVRMENDFTSFWSSHSLKSDCGNQCSKAIVLDGFQKPNRFAYQYVRDLIHSGDIEWGCGIRPEMIPDKQHSGYWKNTKYCPEHIHLENSQFVHSTIDRDDYDSIDCNVSRCS</sequence>
<accession>A0A819E2K1</accession>
<organism evidence="1 2">
    <name type="scientific">Rotaria magnacalcarata</name>
    <dbReference type="NCBI Taxonomy" id="392030"/>
    <lineage>
        <taxon>Eukaryota</taxon>
        <taxon>Metazoa</taxon>
        <taxon>Spiralia</taxon>
        <taxon>Gnathifera</taxon>
        <taxon>Rotifera</taxon>
        <taxon>Eurotatoria</taxon>
        <taxon>Bdelloidea</taxon>
        <taxon>Philodinida</taxon>
        <taxon>Philodinidae</taxon>
        <taxon>Rotaria</taxon>
    </lineage>
</organism>
<gene>
    <name evidence="1" type="ORF">UXM345_LOCUS7374</name>
</gene>
<proteinExistence type="predicted"/>
<dbReference type="EMBL" id="CAJOBF010000610">
    <property type="protein sequence ID" value="CAF3843419.1"/>
    <property type="molecule type" value="Genomic_DNA"/>
</dbReference>
<protein>
    <submittedName>
        <fullName evidence="1">Uncharacterized protein</fullName>
    </submittedName>
</protein>
<name>A0A819E2K1_9BILA</name>
<evidence type="ECO:0000313" key="2">
    <source>
        <dbReference type="Proteomes" id="UP000663842"/>
    </source>
</evidence>